<dbReference type="GO" id="GO:0005737">
    <property type="term" value="C:cytoplasm"/>
    <property type="evidence" value="ECO:0007669"/>
    <property type="project" value="UniProtKB-SubCell"/>
</dbReference>
<dbReference type="GO" id="GO:0072344">
    <property type="term" value="P:rescue of stalled ribosome"/>
    <property type="evidence" value="ECO:0007669"/>
    <property type="project" value="TreeGrafter"/>
</dbReference>
<gene>
    <name evidence="9" type="ORF">LAME_0A03422G</name>
</gene>
<dbReference type="InterPro" id="IPR008532">
    <property type="entry name" value="NFACT_RNA-bd"/>
</dbReference>
<feature type="region of interest" description="Disordered" evidence="6">
    <location>
        <begin position="722"/>
        <end position="878"/>
    </location>
</feature>
<keyword evidence="3" id="KW-0963">Cytoplasm</keyword>
<feature type="compositionally biased region" description="Acidic residues" evidence="6">
    <location>
        <begin position="768"/>
        <end position="785"/>
    </location>
</feature>
<feature type="compositionally biased region" description="Basic and acidic residues" evidence="6">
    <location>
        <begin position="841"/>
        <end position="861"/>
    </location>
</feature>
<evidence type="ECO:0000256" key="4">
    <source>
        <dbReference type="ARBA" id="ARBA00023054"/>
    </source>
</evidence>
<dbReference type="GO" id="GO:0043023">
    <property type="term" value="F:ribosomal large subunit binding"/>
    <property type="evidence" value="ECO:0007669"/>
    <property type="project" value="TreeGrafter"/>
</dbReference>
<feature type="compositionally biased region" description="Basic residues" evidence="6">
    <location>
        <begin position="862"/>
        <end position="873"/>
    </location>
</feature>
<dbReference type="GO" id="GO:1990116">
    <property type="term" value="P:ribosome-associated ubiquitin-dependent protein catabolic process"/>
    <property type="evidence" value="ECO:0007669"/>
    <property type="project" value="TreeGrafter"/>
</dbReference>
<dbReference type="PANTHER" id="PTHR15239:SF6">
    <property type="entry name" value="RIBOSOME QUALITY CONTROL COMPLEX SUBUNIT NEMF"/>
    <property type="match status" value="1"/>
</dbReference>
<dbReference type="OrthoDB" id="207084at2759"/>
<evidence type="ECO:0000313" key="10">
    <source>
        <dbReference type="Proteomes" id="UP000191144"/>
    </source>
</evidence>
<feature type="domain" description="NFACT protein C-terminal" evidence="8">
    <location>
        <begin position="886"/>
        <end position="984"/>
    </location>
</feature>
<feature type="compositionally biased region" description="Basic and acidic residues" evidence="6">
    <location>
        <begin position="743"/>
        <end position="758"/>
    </location>
</feature>
<feature type="domain" description="NFACT RNA-binding" evidence="7">
    <location>
        <begin position="574"/>
        <end position="683"/>
    </location>
</feature>
<feature type="region of interest" description="Disordered" evidence="6">
    <location>
        <begin position="440"/>
        <end position="498"/>
    </location>
</feature>
<sequence length="1011" mass="114704">MKQRVSSLDLQLIYGELKPKLEGFRLSNIYNIADSSRQFLLKFNKPDSKLNVVIDCGLRIHLTEFNRPVPPTPSGFVVKLRKHLKSKRLTTVKRVANDRILVLSFGDGQFFLVLEFFSAGNVILLDSDRKIIALQRIVHEHENKVGQTYDMFDETFLQDTAIELPPSQSYSSDLVTKWFQDAKDLAQSTVQSGKTGKASKLPSIHKLLFLHEPHLSSDLISRNLKTQGIAPNASCLDFEDRAELIANLLTATENEVASLMKSGCKAGFIVSKRNPLYDAEKGDSSIEFVYEQFHPFAPFSNDDEKREVKVIEIAGDYNETVDEFYSTIESSKYALRIQNQEHHAKKRLHDAKLDNDRRIQALVDVQTRNETRGHTIIFNADLVEEAQNAVKSLVEQQMDWKTIEMLILNEQKKGNEIAKLIKLPLDLQNNKIGLELLIEQETNDDTSSSDSDTSSDSEDSSDSESSDSLSDFEADEDDDKVTLTNKGGNSSASRGRKPKPTIDVVVDLSLSAYANASNYFDIKKSTMEKQKKVEQNANKALKNIELRIERDLKKKLKETHDVLNRTRTPYFFEKYNWFISSEGFLVLMGKSGQETDQIFSRYIQDNDVLVSNSFDIHVWIKNPNETEIPPNTLMQAGIMCMSASPAWSKKIQSSAWWCFARNVSKFDSFGGDVLPPGSFQLKNDKMKSFLPPSPLVMGFAFLWKTAAVDAEEGQLRELEEKALGEDEEALGEDEELSDGPAASEHRADEVENTAEKESNIQPSRAELEEVPSNDPNDESPDDDSESQIRPSAPEEAVMGTSAQNKKVRGKKGKLKKMQRKYADQDEEERRLRLEVLGTLKGVEKQRSKEEEEKMKQQEREQKKLRRERQKKQQSLKFDPKEKVKVDYHKLLSELSPAPVDENVKDIVPVFAPWTSLNKYKYKVKIQPGNAKKTKTLHEILYHFLSRKLDETSTDKELDWPCEHEQIKALKDVELVSLIYTDKLKATIPGQNDSKGKSKGDGKGKGKKKGSK</sequence>
<evidence type="ECO:0000256" key="3">
    <source>
        <dbReference type="ARBA" id="ARBA00022490"/>
    </source>
</evidence>
<protein>
    <recommendedName>
        <fullName evidence="5">Ribosome quality control complex subunit 2</fullName>
    </recommendedName>
</protein>
<evidence type="ECO:0000313" key="9">
    <source>
        <dbReference type="EMBL" id="SCU78135.1"/>
    </source>
</evidence>
<comment type="subcellular location">
    <subcellularLocation>
        <location evidence="1">Cytoplasm</location>
    </subcellularLocation>
</comment>
<dbReference type="FunFam" id="2.30.310.10:FF:000003">
    <property type="entry name" value="Zinc knuckle domain containing protein"/>
    <property type="match status" value="1"/>
</dbReference>
<organism evidence="9 10">
    <name type="scientific">Lachancea meyersii CBS 8951</name>
    <dbReference type="NCBI Taxonomy" id="1266667"/>
    <lineage>
        <taxon>Eukaryota</taxon>
        <taxon>Fungi</taxon>
        <taxon>Dikarya</taxon>
        <taxon>Ascomycota</taxon>
        <taxon>Saccharomycotina</taxon>
        <taxon>Saccharomycetes</taxon>
        <taxon>Saccharomycetales</taxon>
        <taxon>Saccharomycetaceae</taxon>
        <taxon>Lachancea</taxon>
    </lineage>
</organism>
<dbReference type="GO" id="GO:1990112">
    <property type="term" value="C:RQC complex"/>
    <property type="evidence" value="ECO:0007669"/>
    <property type="project" value="TreeGrafter"/>
</dbReference>
<evidence type="ECO:0000259" key="7">
    <source>
        <dbReference type="Pfam" id="PF05670"/>
    </source>
</evidence>
<reference evidence="10" key="1">
    <citation type="submission" date="2016-03" db="EMBL/GenBank/DDBJ databases">
        <authorList>
            <person name="Devillers Hugo."/>
        </authorList>
    </citation>
    <scope>NUCLEOTIDE SEQUENCE [LARGE SCALE GENOMIC DNA]</scope>
</reference>
<dbReference type="InterPro" id="IPR051608">
    <property type="entry name" value="RQC_Subunit_NEMF"/>
</dbReference>
<dbReference type="Pfam" id="PF05833">
    <property type="entry name" value="NFACT_N"/>
    <property type="match status" value="1"/>
</dbReference>
<evidence type="ECO:0000256" key="1">
    <source>
        <dbReference type="ARBA" id="ARBA00004496"/>
    </source>
</evidence>
<feature type="compositionally biased region" description="Basic residues" evidence="6">
    <location>
        <begin position="805"/>
        <end position="819"/>
    </location>
</feature>
<dbReference type="GO" id="GO:0000049">
    <property type="term" value="F:tRNA binding"/>
    <property type="evidence" value="ECO:0007669"/>
    <property type="project" value="TreeGrafter"/>
</dbReference>
<dbReference type="Gene3D" id="2.30.310.10">
    <property type="entry name" value="ibrinogen binding protein from staphylococcus aureus domain"/>
    <property type="match status" value="1"/>
</dbReference>
<evidence type="ECO:0000256" key="6">
    <source>
        <dbReference type="SAM" id="MobiDB-lite"/>
    </source>
</evidence>
<evidence type="ECO:0000256" key="2">
    <source>
        <dbReference type="ARBA" id="ARBA00008318"/>
    </source>
</evidence>
<dbReference type="InterPro" id="IPR021846">
    <property type="entry name" value="NFACT-C"/>
</dbReference>
<dbReference type="Pfam" id="PF05670">
    <property type="entry name" value="NFACT-R_1"/>
    <property type="match status" value="1"/>
</dbReference>
<evidence type="ECO:0000259" key="8">
    <source>
        <dbReference type="Pfam" id="PF11923"/>
    </source>
</evidence>
<dbReference type="Pfam" id="PF11923">
    <property type="entry name" value="NFACT-C"/>
    <property type="match status" value="1"/>
</dbReference>
<feature type="compositionally biased region" description="Basic and acidic residues" evidence="6">
    <location>
        <begin position="820"/>
        <end position="833"/>
    </location>
</feature>
<evidence type="ECO:0000256" key="5">
    <source>
        <dbReference type="ARBA" id="ARBA00070414"/>
    </source>
</evidence>
<name>A0A1G4INR3_9SACH</name>
<keyword evidence="4" id="KW-0175">Coiled coil</keyword>
<feature type="compositionally biased region" description="Polar residues" evidence="6">
    <location>
        <begin position="482"/>
        <end position="493"/>
    </location>
</feature>
<feature type="compositionally biased region" description="Basic and acidic residues" evidence="6">
    <location>
        <begin position="993"/>
        <end position="1003"/>
    </location>
</feature>
<dbReference type="Proteomes" id="UP000191144">
    <property type="component" value="Chromosome A"/>
</dbReference>
<dbReference type="EMBL" id="LT598483">
    <property type="protein sequence ID" value="SCU78135.1"/>
    <property type="molecule type" value="Genomic_DNA"/>
</dbReference>
<feature type="region of interest" description="Disordered" evidence="6">
    <location>
        <begin position="986"/>
        <end position="1011"/>
    </location>
</feature>
<comment type="similarity">
    <text evidence="2">Belongs to the NEMF family.</text>
</comment>
<accession>A0A1G4INR3</accession>
<feature type="compositionally biased region" description="Acidic residues" evidence="6">
    <location>
        <begin position="453"/>
        <end position="479"/>
    </location>
</feature>
<dbReference type="AlphaFoldDB" id="A0A1G4INR3"/>
<dbReference type="PANTHER" id="PTHR15239">
    <property type="entry name" value="NUCLEAR EXPORT MEDIATOR FACTOR NEMF"/>
    <property type="match status" value="1"/>
</dbReference>
<feature type="compositionally biased region" description="Acidic residues" evidence="6">
    <location>
        <begin position="725"/>
        <end position="737"/>
    </location>
</feature>
<keyword evidence="10" id="KW-1185">Reference proteome</keyword>
<proteinExistence type="inferred from homology"/>